<feature type="compositionally biased region" description="Basic and acidic residues" evidence="1">
    <location>
        <begin position="96"/>
        <end position="106"/>
    </location>
</feature>
<gene>
    <name evidence="2" type="ORF">ARMSODRAFT_1010505</name>
</gene>
<dbReference type="AlphaFoldDB" id="A0A2H3C465"/>
<protein>
    <submittedName>
        <fullName evidence="2">Uncharacterized protein</fullName>
    </submittedName>
</protein>
<proteinExistence type="predicted"/>
<feature type="region of interest" description="Disordered" evidence="1">
    <location>
        <begin position="42"/>
        <end position="114"/>
    </location>
</feature>
<feature type="compositionally biased region" description="Basic and acidic residues" evidence="1">
    <location>
        <begin position="43"/>
        <end position="52"/>
    </location>
</feature>
<accession>A0A2H3C465</accession>
<keyword evidence="3" id="KW-1185">Reference proteome</keyword>
<evidence type="ECO:0000313" key="3">
    <source>
        <dbReference type="Proteomes" id="UP000218334"/>
    </source>
</evidence>
<evidence type="ECO:0000256" key="1">
    <source>
        <dbReference type="SAM" id="MobiDB-lite"/>
    </source>
</evidence>
<dbReference type="EMBL" id="KZ293415">
    <property type="protein sequence ID" value="PBK77865.1"/>
    <property type="molecule type" value="Genomic_DNA"/>
</dbReference>
<name>A0A2H3C465_9AGAR</name>
<sequence>MKSSKGKGAVKAVEVVLVNEEKGTDADTEGEMLEALKKKALQKLKEKRDGKQKATASVGPKRKPATKSTSVVEESDGEGRPGPSKRMKTEVLGPAKGEKEFNDNKKSSKKSYHR</sequence>
<evidence type="ECO:0000313" key="2">
    <source>
        <dbReference type="EMBL" id="PBK77865.1"/>
    </source>
</evidence>
<reference evidence="3" key="1">
    <citation type="journal article" date="2017" name="Nat. Ecol. Evol.">
        <title>Genome expansion and lineage-specific genetic innovations in the forest pathogenic fungi Armillaria.</title>
        <authorList>
            <person name="Sipos G."/>
            <person name="Prasanna A.N."/>
            <person name="Walter M.C."/>
            <person name="O'Connor E."/>
            <person name="Balint B."/>
            <person name="Krizsan K."/>
            <person name="Kiss B."/>
            <person name="Hess J."/>
            <person name="Varga T."/>
            <person name="Slot J."/>
            <person name="Riley R."/>
            <person name="Boka B."/>
            <person name="Rigling D."/>
            <person name="Barry K."/>
            <person name="Lee J."/>
            <person name="Mihaltcheva S."/>
            <person name="LaButti K."/>
            <person name="Lipzen A."/>
            <person name="Waldron R."/>
            <person name="Moloney N.M."/>
            <person name="Sperisen C."/>
            <person name="Kredics L."/>
            <person name="Vagvoelgyi C."/>
            <person name="Patrignani A."/>
            <person name="Fitzpatrick D."/>
            <person name="Nagy I."/>
            <person name="Doyle S."/>
            <person name="Anderson J.B."/>
            <person name="Grigoriev I.V."/>
            <person name="Gueldener U."/>
            <person name="Muensterkoetter M."/>
            <person name="Nagy L.G."/>
        </authorList>
    </citation>
    <scope>NUCLEOTIDE SEQUENCE [LARGE SCALE GENOMIC DNA]</scope>
    <source>
        <strain evidence="3">28-4</strain>
    </source>
</reference>
<dbReference type="Proteomes" id="UP000218334">
    <property type="component" value="Unassembled WGS sequence"/>
</dbReference>
<organism evidence="2 3">
    <name type="scientific">Armillaria solidipes</name>
    <dbReference type="NCBI Taxonomy" id="1076256"/>
    <lineage>
        <taxon>Eukaryota</taxon>
        <taxon>Fungi</taxon>
        <taxon>Dikarya</taxon>
        <taxon>Basidiomycota</taxon>
        <taxon>Agaricomycotina</taxon>
        <taxon>Agaricomycetes</taxon>
        <taxon>Agaricomycetidae</taxon>
        <taxon>Agaricales</taxon>
        <taxon>Marasmiineae</taxon>
        <taxon>Physalacriaceae</taxon>
        <taxon>Armillaria</taxon>
    </lineage>
</organism>